<dbReference type="InterPro" id="IPR029062">
    <property type="entry name" value="Class_I_gatase-like"/>
</dbReference>
<dbReference type="GO" id="GO:0005737">
    <property type="term" value="C:cytoplasm"/>
    <property type="evidence" value="ECO:0007669"/>
    <property type="project" value="TreeGrafter"/>
</dbReference>
<dbReference type="InterPro" id="IPR002818">
    <property type="entry name" value="DJ-1/PfpI"/>
</dbReference>
<dbReference type="PANTHER" id="PTHR48094:SF19">
    <property type="entry name" value="DJ-1_PFPI DOMAIN-CONTAINING PROTEIN"/>
    <property type="match status" value="1"/>
</dbReference>
<dbReference type="Proteomes" id="UP000284277">
    <property type="component" value="Unassembled WGS sequence"/>
</dbReference>
<accession>A0A419T952</accession>
<dbReference type="SUPFAM" id="SSF52317">
    <property type="entry name" value="Class I glutamine amidotransferase-like"/>
    <property type="match status" value="1"/>
</dbReference>
<organism evidence="2 3">
    <name type="scientific">Lacrimispora algidixylanolytica</name>
    <dbReference type="NCBI Taxonomy" id="94868"/>
    <lineage>
        <taxon>Bacteria</taxon>
        <taxon>Bacillati</taxon>
        <taxon>Bacillota</taxon>
        <taxon>Clostridia</taxon>
        <taxon>Lachnospirales</taxon>
        <taxon>Lachnospiraceae</taxon>
        <taxon>Lacrimispora</taxon>
    </lineage>
</organism>
<proteinExistence type="predicted"/>
<feature type="domain" description="DJ-1/PfpI" evidence="1">
    <location>
        <begin position="5"/>
        <end position="169"/>
    </location>
</feature>
<dbReference type="OrthoDB" id="6003696at2"/>
<name>A0A419T952_9FIRM</name>
<dbReference type="Pfam" id="PF01965">
    <property type="entry name" value="DJ-1_PfpI"/>
    <property type="match status" value="1"/>
</dbReference>
<dbReference type="CDD" id="cd03140">
    <property type="entry name" value="GATase1_PfpI_3"/>
    <property type="match status" value="1"/>
</dbReference>
<dbReference type="InterPro" id="IPR050325">
    <property type="entry name" value="Prot/Nucl_acid_deglycase"/>
</dbReference>
<dbReference type="RefSeq" id="WP_120195429.1">
    <property type="nucleotide sequence ID" value="NZ_MCIA01000003.1"/>
</dbReference>
<protein>
    <submittedName>
        <fullName evidence="2">Thiamine biosynthesis protein ThiJ</fullName>
    </submittedName>
</protein>
<evidence type="ECO:0000259" key="1">
    <source>
        <dbReference type="Pfam" id="PF01965"/>
    </source>
</evidence>
<evidence type="ECO:0000313" key="3">
    <source>
        <dbReference type="Proteomes" id="UP000284277"/>
    </source>
</evidence>
<evidence type="ECO:0000313" key="2">
    <source>
        <dbReference type="EMBL" id="RKD33999.1"/>
    </source>
</evidence>
<dbReference type="EMBL" id="MCIA01000003">
    <property type="protein sequence ID" value="RKD33999.1"/>
    <property type="molecule type" value="Genomic_DNA"/>
</dbReference>
<gene>
    <name evidence="2" type="ORF">BET01_12605</name>
</gene>
<keyword evidence="3" id="KW-1185">Reference proteome</keyword>
<dbReference type="PANTHER" id="PTHR48094">
    <property type="entry name" value="PROTEIN/NUCLEIC ACID DEGLYCASE DJ-1-RELATED"/>
    <property type="match status" value="1"/>
</dbReference>
<dbReference type="Gene3D" id="3.40.50.880">
    <property type="match status" value="1"/>
</dbReference>
<comment type="caution">
    <text evidence="2">The sequence shown here is derived from an EMBL/GenBank/DDBJ whole genome shotgun (WGS) entry which is preliminary data.</text>
</comment>
<reference evidence="2 3" key="1">
    <citation type="submission" date="2016-08" db="EMBL/GenBank/DDBJ databases">
        <title>A new outlook on sporulation: Clostridium algidixylanolyticum.</title>
        <authorList>
            <person name="Poppleton D.I."/>
            <person name="Gribaldo S."/>
        </authorList>
    </citation>
    <scope>NUCLEOTIDE SEQUENCE [LARGE SCALE GENOMIC DNA]</scope>
    <source>
        <strain evidence="2 3">SPL73</strain>
    </source>
</reference>
<sequence length="192" mass="21680">MNKNEVLLLLTDRWCDWEASYAVAVINSFSDYRVKTIGINSTNLVSMGGIKAAVDYSINSYDHYDQVAMLIIPGGLSWEENDYDEIAQFVRKARNYNIPVAAICGATYFLCKQGFLNNIKHTGDSLKLFQGVKGYRGEEFYIPAQVVSDGGFITANETAAVEFAYEIFKILKVDTEEEMETWFDNFQNGAVR</sequence>
<dbReference type="AlphaFoldDB" id="A0A419T952"/>